<sequence length="321" mass="36836">MPAAEMTANEKEFYRKECVDSERHAAENWKKKYGNRLEAYDAMYKHIPNMQRCIAGIDAQEGLKYIESGSYPTESRPKSIGMQEMSQKSFVNRPKTGHQKVGFGGLGAMSDFIEPPRAAGTVYESDYCVRLDEFRPRINGITMTKTSVDGSWRRPGDGTMAVIPTKWQFPPGVKQPEGFLLRSELRKLRLERNEKTKMSTEDQKDKNISQTHIKQLQGSMMKPCHKELSHHDTTSQMKPVPALNEPKHSFQRMFFREQRPTQSRSWAPANNTAPKGWYKSEIGPGKLHIYPGDRTTLNTPQQRLNVLKRRIDIRAMTLANM</sequence>
<evidence type="ECO:0000313" key="2">
    <source>
        <dbReference type="Proteomes" id="UP000593567"/>
    </source>
</evidence>
<dbReference type="EMBL" id="VXIV02002216">
    <property type="protein sequence ID" value="KAF6026739.1"/>
    <property type="molecule type" value="Genomic_DNA"/>
</dbReference>
<dbReference type="AlphaFoldDB" id="A0A7J7JK67"/>
<evidence type="ECO:0000313" key="1">
    <source>
        <dbReference type="EMBL" id="KAF6026739.1"/>
    </source>
</evidence>
<accession>A0A7J7JK67</accession>
<keyword evidence="2" id="KW-1185">Reference proteome</keyword>
<name>A0A7J7JK67_BUGNE</name>
<comment type="caution">
    <text evidence="1">The sequence shown here is derived from an EMBL/GenBank/DDBJ whole genome shotgun (WGS) entry which is preliminary data.</text>
</comment>
<gene>
    <name evidence="1" type="ORF">EB796_014954</name>
</gene>
<organism evidence="1 2">
    <name type="scientific">Bugula neritina</name>
    <name type="common">Brown bryozoan</name>
    <name type="synonym">Sertularia neritina</name>
    <dbReference type="NCBI Taxonomy" id="10212"/>
    <lineage>
        <taxon>Eukaryota</taxon>
        <taxon>Metazoa</taxon>
        <taxon>Spiralia</taxon>
        <taxon>Lophotrochozoa</taxon>
        <taxon>Bryozoa</taxon>
        <taxon>Gymnolaemata</taxon>
        <taxon>Cheilostomatida</taxon>
        <taxon>Flustrina</taxon>
        <taxon>Buguloidea</taxon>
        <taxon>Bugulidae</taxon>
        <taxon>Bugula</taxon>
    </lineage>
</organism>
<proteinExistence type="predicted"/>
<reference evidence="1" key="1">
    <citation type="submission" date="2020-06" db="EMBL/GenBank/DDBJ databases">
        <title>Draft genome of Bugula neritina, a colonial animal packing powerful symbionts and potential medicines.</title>
        <authorList>
            <person name="Rayko M."/>
        </authorList>
    </citation>
    <scope>NUCLEOTIDE SEQUENCE [LARGE SCALE GENOMIC DNA]</scope>
    <source>
        <strain evidence="1">Kwan_BN1</strain>
    </source>
</reference>
<protein>
    <submittedName>
        <fullName evidence="1">Uncharacterized protein</fullName>
    </submittedName>
</protein>
<dbReference type="Proteomes" id="UP000593567">
    <property type="component" value="Unassembled WGS sequence"/>
</dbReference>